<keyword evidence="2 7" id="KW-0813">Transport</keyword>
<evidence type="ECO:0000256" key="4">
    <source>
        <dbReference type="ARBA" id="ARBA00022692"/>
    </source>
</evidence>
<dbReference type="RefSeq" id="WP_068665176.1">
    <property type="nucleotide sequence ID" value="NZ_LYPB01000069.1"/>
</dbReference>
<evidence type="ECO:0000313" key="10">
    <source>
        <dbReference type="Proteomes" id="UP000078454"/>
    </source>
</evidence>
<reference evidence="9 10" key="1">
    <citation type="submission" date="2016-05" db="EMBL/GenBank/DDBJ databases">
        <title>Paenibacillus sp. 1ZS3-15 nov., isolated from the rhizosphere soil.</title>
        <authorList>
            <person name="Zhang X.X."/>
            <person name="Zhang J."/>
        </authorList>
    </citation>
    <scope>NUCLEOTIDE SEQUENCE [LARGE SCALE GENOMIC DNA]</scope>
    <source>
        <strain evidence="9 10">1ZS3-15</strain>
    </source>
</reference>
<dbReference type="InterPro" id="IPR050809">
    <property type="entry name" value="UgpAE/MalFG_permease"/>
</dbReference>
<keyword evidence="5 7" id="KW-1133">Transmembrane helix</keyword>
<evidence type="ECO:0000313" key="9">
    <source>
        <dbReference type="EMBL" id="OAS18023.1"/>
    </source>
</evidence>
<evidence type="ECO:0000256" key="3">
    <source>
        <dbReference type="ARBA" id="ARBA00022475"/>
    </source>
</evidence>
<dbReference type="AlphaFoldDB" id="A0A198AAP9"/>
<dbReference type="EMBL" id="LYPB01000069">
    <property type="protein sequence ID" value="OAS18023.1"/>
    <property type="molecule type" value="Genomic_DNA"/>
</dbReference>
<dbReference type="PROSITE" id="PS50928">
    <property type="entry name" value="ABC_TM1"/>
    <property type="match status" value="1"/>
</dbReference>
<dbReference type="CDD" id="cd06261">
    <property type="entry name" value="TM_PBP2"/>
    <property type="match status" value="1"/>
</dbReference>
<dbReference type="OrthoDB" id="9785836at2"/>
<feature type="transmembrane region" description="Helical" evidence="7">
    <location>
        <begin position="269"/>
        <end position="294"/>
    </location>
</feature>
<evidence type="ECO:0000256" key="1">
    <source>
        <dbReference type="ARBA" id="ARBA00004651"/>
    </source>
</evidence>
<evidence type="ECO:0000256" key="6">
    <source>
        <dbReference type="ARBA" id="ARBA00023136"/>
    </source>
</evidence>
<sequence length="303" mass="34096">MNTTFRKRRGMPRAAFHIMLLPAVILILIYSYGPLAGLAIAFQDFIPANGWFGSPWIGMDNFKYVWNMPGFMQVMSNTIVIALLKIVVGIVLPICLAIMLNEVKHMIFKRSVQTLVYIPYFLSWVILSGILIDLLSPSGGLVNIVLSQFHIKPIYFLGDSGWFRFVLIASHIWKEVGFDTIVYLAAILSIDKSLYEASALDGAGHMNQMWHVTLPGMRPIIVLLTVLALGNVLNAGFDQIFNLYSPQVYSSSDILDTFVYRLGIEQMQYGVATAVGLFKSVISFIFISTSYYLAYKLADYRIF</sequence>
<feature type="transmembrane region" description="Helical" evidence="7">
    <location>
        <begin position="79"/>
        <end position="100"/>
    </location>
</feature>
<dbReference type="Proteomes" id="UP000078454">
    <property type="component" value="Unassembled WGS sequence"/>
</dbReference>
<accession>A0A198AAP9</accession>
<dbReference type="GO" id="GO:0005886">
    <property type="term" value="C:plasma membrane"/>
    <property type="evidence" value="ECO:0007669"/>
    <property type="project" value="UniProtKB-SubCell"/>
</dbReference>
<name>A0A198AAP9_9BACL</name>
<feature type="transmembrane region" description="Helical" evidence="7">
    <location>
        <begin position="216"/>
        <end position="237"/>
    </location>
</feature>
<evidence type="ECO:0000256" key="7">
    <source>
        <dbReference type="RuleBase" id="RU363032"/>
    </source>
</evidence>
<keyword evidence="6 7" id="KW-0472">Membrane</keyword>
<comment type="caution">
    <text evidence="9">The sequence shown here is derived from an EMBL/GenBank/DDBJ whole genome shotgun (WGS) entry which is preliminary data.</text>
</comment>
<dbReference type="Gene3D" id="1.10.3720.10">
    <property type="entry name" value="MetI-like"/>
    <property type="match status" value="1"/>
</dbReference>
<evidence type="ECO:0000256" key="5">
    <source>
        <dbReference type="ARBA" id="ARBA00022989"/>
    </source>
</evidence>
<evidence type="ECO:0000259" key="8">
    <source>
        <dbReference type="PROSITE" id="PS50928"/>
    </source>
</evidence>
<keyword evidence="3" id="KW-1003">Cell membrane</keyword>
<dbReference type="GO" id="GO:0055085">
    <property type="term" value="P:transmembrane transport"/>
    <property type="evidence" value="ECO:0007669"/>
    <property type="project" value="InterPro"/>
</dbReference>
<feature type="transmembrane region" description="Helical" evidence="7">
    <location>
        <begin position="20"/>
        <end position="42"/>
    </location>
</feature>
<dbReference type="STRING" id="1850517.A8708_28870"/>
<protein>
    <submittedName>
        <fullName evidence="9">Protein lplB</fullName>
    </submittedName>
</protein>
<evidence type="ECO:0000256" key="2">
    <source>
        <dbReference type="ARBA" id="ARBA00022448"/>
    </source>
</evidence>
<dbReference type="SUPFAM" id="SSF161098">
    <property type="entry name" value="MetI-like"/>
    <property type="match status" value="1"/>
</dbReference>
<proteinExistence type="inferred from homology"/>
<comment type="similarity">
    <text evidence="7">Belongs to the binding-protein-dependent transport system permease family.</text>
</comment>
<dbReference type="PANTHER" id="PTHR43227">
    <property type="entry name" value="BLL4140 PROTEIN"/>
    <property type="match status" value="1"/>
</dbReference>
<gene>
    <name evidence="9" type="ORF">A8708_28870</name>
</gene>
<comment type="subcellular location">
    <subcellularLocation>
        <location evidence="1 7">Cell membrane</location>
        <topology evidence="1 7">Multi-pass membrane protein</topology>
    </subcellularLocation>
</comment>
<keyword evidence="4 7" id="KW-0812">Transmembrane</keyword>
<dbReference type="PANTHER" id="PTHR43227:SF11">
    <property type="entry name" value="BLL4140 PROTEIN"/>
    <property type="match status" value="1"/>
</dbReference>
<dbReference type="InterPro" id="IPR035906">
    <property type="entry name" value="MetI-like_sf"/>
</dbReference>
<dbReference type="Pfam" id="PF00528">
    <property type="entry name" value="BPD_transp_1"/>
    <property type="match status" value="1"/>
</dbReference>
<dbReference type="InterPro" id="IPR000515">
    <property type="entry name" value="MetI-like"/>
</dbReference>
<keyword evidence="10" id="KW-1185">Reference proteome</keyword>
<feature type="transmembrane region" description="Helical" evidence="7">
    <location>
        <begin position="112"/>
        <end position="132"/>
    </location>
</feature>
<organism evidence="9 10">
    <name type="scientific">Paenibacillus oryzisoli</name>
    <dbReference type="NCBI Taxonomy" id="1850517"/>
    <lineage>
        <taxon>Bacteria</taxon>
        <taxon>Bacillati</taxon>
        <taxon>Bacillota</taxon>
        <taxon>Bacilli</taxon>
        <taxon>Bacillales</taxon>
        <taxon>Paenibacillaceae</taxon>
        <taxon>Paenibacillus</taxon>
    </lineage>
</organism>
<feature type="domain" description="ABC transmembrane type-1" evidence="8">
    <location>
        <begin position="75"/>
        <end position="290"/>
    </location>
</feature>